<reference evidence="3 4" key="1">
    <citation type="journal article" date="2019" name="Nat. Med.">
        <title>A library of human gut bacterial isolates paired with longitudinal multiomics data enables mechanistic microbiome research.</title>
        <authorList>
            <person name="Poyet M."/>
            <person name="Groussin M."/>
            <person name="Gibbons S.M."/>
            <person name="Avila-Pacheco J."/>
            <person name="Jiang X."/>
            <person name="Kearney S.M."/>
            <person name="Perrotta A.R."/>
            <person name="Berdy B."/>
            <person name="Zhao S."/>
            <person name="Lieberman T.D."/>
            <person name="Swanson P.K."/>
            <person name="Smith M."/>
            <person name="Roesemann S."/>
            <person name="Alexander J.E."/>
            <person name="Rich S.A."/>
            <person name="Livny J."/>
            <person name="Vlamakis H."/>
            <person name="Clish C."/>
            <person name="Bullock K."/>
            <person name="Deik A."/>
            <person name="Scott J."/>
            <person name="Pierce K.A."/>
            <person name="Xavier R.J."/>
            <person name="Alm E.J."/>
        </authorList>
    </citation>
    <scope>NUCLEOTIDE SEQUENCE [LARGE SCALE GENOMIC DNA]</scope>
    <source>
        <strain evidence="1 4">BIOML-A13</strain>
        <strain evidence="2 3">BIOML-A3</strain>
    </source>
</reference>
<dbReference type="EMBL" id="WNBW01000003">
    <property type="protein sequence ID" value="MTU03954.1"/>
    <property type="molecule type" value="Genomic_DNA"/>
</dbReference>
<proteinExistence type="predicted"/>
<protein>
    <submittedName>
        <fullName evidence="1">Uncharacterized protein</fullName>
    </submittedName>
</protein>
<sequence>MTEATMANNSVKFNNEGEGFLFSHLRKQRQMAAKVFPHCGERGYGFIRRVQGCELPAEALKALKRE</sequence>
<evidence type="ECO:0000313" key="1">
    <source>
        <dbReference type="EMBL" id="MTT75892.1"/>
    </source>
</evidence>
<dbReference type="RefSeq" id="WP_155163930.1">
    <property type="nucleotide sequence ID" value="NZ_CAUDCT010000003.1"/>
</dbReference>
<accession>A0A7X2XFX6</accession>
<comment type="caution">
    <text evidence="1">The sequence shown here is derived from an EMBL/GenBank/DDBJ whole genome shotgun (WGS) entry which is preliminary data.</text>
</comment>
<dbReference type="AlphaFoldDB" id="A0A7X2XFX6"/>
<dbReference type="OrthoDB" id="9950502at2"/>
<name>A0A7X2XFX6_9FIRM</name>
<keyword evidence="3" id="KW-1185">Reference proteome</keyword>
<evidence type="ECO:0000313" key="4">
    <source>
        <dbReference type="Proteomes" id="UP000484547"/>
    </source>
</evidence>
<evidence type="ECO:0000313" key="2">
    <source>
        <dbReference type="EMBL" id="MTU03954.1"/>
    </source>
</evidence>
<gene>
    <name evidence="1" type="ORF">GMD11_06405</name>
    <name evidence="2" type="ORF">GMD18_06050</name>
</gene>
<dbReference type="EMBL" id="WNBM01000003">
    <property type="protein sequence ID" value="MTT75892.1"/>
    <property type="molecule type" value="Genomic_DNA"/>
</dbReference>
<dbReference type="Proteomes" id="UP000484547">
    <property type="component" value="Unassembled WGS sequence"/>
</dbReference>
<dbReference type="Proteomes" id="UP000443070">
    <property type="component" value="Unassembled WGS sequence"/>
</dbReference>
<evidence type="ECO:0000313" key="3">
    <source>
        <dbReference type="Proteomes" id="UP000443070"/>
    </source>
</evidence>
<organism evidence="1 4">
    <name type="scientific">Phascolarctobacterium faecium</name>
    <dbReference type="NCBI Taxonomy" id="33025"/>
    <lineage>
        <taxon>Bacteria</taxon>
        <taxon>Bacillati</taxon>
        <taxon>Bacillota</taxon>
        <taxon>Negativicutes</taxon>
        <taxon>Acidaminococcales</taxon>
        <taxon>Acidaminococcaceae</taxon>
        <taxon>Phascolarctobacterium</taxon>
    </lineage>
</organism>